<evidence type="ECO:0000259" key="2">
    <source>
        <dbReference type="Pfam" id="PF05257"/>
    </source>
</evidence>
<reference evidence="3" key="1">
    <citation type="submission" date="2021-01" db="EMBL/GenBank/DDBJ databases">
        <authorList>
            <person name="Zhong Y.L."/>
        </authorList>
    </citation>
    <scope>NUCLEOTIDE SEQUENCE</scope>
    <source>
        <strain evidence="3">KCTC 23302</strain>
    </source>
</reference>
<sequence>MDISDGVSQSELDELSIQYRYDYRNRPYAKKIPGKEWEYVVYNKLDWPIMTQDANLRANNEWLFTKYDAFGRVAYTGKITDNRDHKIMQDEVNALTTPLWVERGSAVMIGGATMYYNNGGYPNTQNAEVLTVNYYDDYDFLGTTPVQQLANPGTVYSEPVSNSTKSLATGTKVKVLGTSYWITTVSYHDKKARPICVATTNEYLNTSDIVETKFDFVGKVEETTTRHKKGNNAVIVTIDRFEYDHIGRLTKQTQTIGNQEETIVENTYDALGQLESKAVGGGLQNVDYSYNVRGWLKGINDVNNMGNDLFAFGLSYNNPTENLGADPLYNNNISETIWKTANDLTKRAYGFNYDAMNRLIKAKSSDGRYDLTSVSYDRNGNILALQRKGTIVLSPDISRVNDFGIMDNLGYTYDVGNKLMRVADTGNKTYGFKDGTNTNDDFEYDDNGNMIIDRNKGITGMTYNHLNMPVEVTFNNSSSKKISYVYDAYGVKLKKQVTNGTSVTMTEYANNYIYENNELSFFDHKEGYVEPESDGTYTYIYEYRDHLGSVRLRYADNDKDGKIDVVRNGVDIDGDNDYTNEIREEKNYYPFGLVQKGYNYTIRGRKHNFGFNGKEEQNSLDFGMLDFGARNYDPALGRWMNIDPLAEFMPSFSPFSYAFDNPVLYIDIDGMLPMGPGDRVAAAKSINSSDTRTYKMVGGTAAYNDNYVDCSEFAREVALADGYDPGRDSRTQAKYYQNSGQWITNVSEVKAGDFVYWRKPGTTRISHTGVVARVNDDGTLHIIQSTYNKGGISINDKYNTSTDGALWKGGKFEREFVGAGRPAGEGFIGPLAQSQFESTIQSFSLIIPEGEYIKYFKESSAYLNRETATSVSTITPNDITPSPTPGPVPGGGTIPVPAPAPAPAPLPIIPPPTPILD</sequence>
<dbReference type="Proteomes" id="UP000651057">
    <property type="component" value="Unassembled WGS sequence"/>
</dbReference>
<feature type="region of interest" description="Disordered" evidence="1">
    <location>
        <begin position="873"/>
        <end position="917"/>
    </location>
</feature>
<organism evidence="3 4">
    <name type="scientific">Aquimarina mytili</name>
    <dbReference type="NCBI Taxonomy" id="874423"/>
    <lineage>
        <taxon>Bacteria</taxon>
        <taxon>Pseudomonadati</taxon>
        <taxon>Bacteroidota</taxon>
        <taxon>Flavobacteriia</taxon>
        <taxon>Flavobacteriales</taxon>
        <taxon>Flavobacteriaceae</taxon>
        <taxon>Aquimarina</taxon>
    </lineage>
</organism>
<dbReference type="InterPro" id="IPR007921">
    <property type="entry name" value="CHAP_dom"/>
</dbReference>
<evidence type="ECO:0000256" key="1">
    <source>
        <dbReference type="SAM" id="MobiDB-lite"/>
    </source>
</evidence>
<protein>
    <submittedName>
        <fullName evidence="3">C40 family peptidase</fullName>
    </submittedName>
</protein>
<evidence type="ECO:0000313" key="4">
    <source>
        <dbReference type="Proteomes" id="UP000651057"/>
    </source>
</evidence>
<name>A0A936ZUP8_9FLAO</name>
<dbReference type="NCBIfam" id="TIGR03696">
    <property type="entry name" value="Rhs_assc_core"/>
    <property type="match status" value="1"/>
</dbReference>
<dbReference type="EMBL" id="JAERQJ010000011">
    <property type="protein sequence ID" value="MBL0685727.1"/>
    <property type="molecule type" value="Genomic_DNA"/>
</dbReference>
<dbReference type="Gene3D" id="2.180.10.10">
    <property type="entry name" value="RHS repeat-associated core"/>
    <property type="match status" value="1"/>
</dbReference>
<dbReference type="InterPro" id="IPR022385">
    <property type="entry name" value="Rhs_assc_core"/>
</dbReference>
<accession>A0A936ZUP8</accession>
<dbReference type="AlphaFoldDB" id="A0A936ZUP8"/>
<dbReference type="InterPro" id="IPR038765">
    <property type="entry name" value="Papain-like_cys_pep_sf"/>
</dbReference>
<feature type="compositionally biased region" description="Pro residues" evidence="1">
    <location>
        <begin position="896"/>
        <end position="917"/>
    </location>
</feature>
<comment type="caution">
    <text evidence="3">The sequence shown here is derived from an EMBL/GenBank/DDBJ whole genome shotgun (WGS) entry which is preliminary data.</text>
</comment>
<dbReference type="Pfam" id="PF05257">
    <property type="entry name" value="CHAP"/>
    <property type="match status" value="1"/>
</dbReference>
<gene>
    <name evidence="3" type="ORF">JJQ60_19500</name>
</gene>
<dbReference type="Gene3D" id="3.90.1720.10">
    <property type="entry name" value="endopeptidase domain like (from Nostoc punctiforme)"/>
    <property type="match status" value="1"/>
</dbReference>
<dbReference type="RefSeq" id="WP_201924085.1">
    <property type="nucleotide sequence ID" value="NZ_JAERQJ010000011.1"/>
</dbReference>
<evidence type="ECO:0000313" key="3">
    <source>
        <dbReference type="EMBL" id="MBL0685727.1"/>
    </source>
</evidence>
<feature type="domain" description="Peptidase C51" evidence="2">
    <location>
        <begin position="704"/>
        <end position="785"/>
    </location>
</feature>
<dbReference type="SUPFAM" id="SSF54001">
    <property type="entry name" value="Cysteine proteinases"/>
    <property type="match status" value="1"/>
</dbReference>
<proteinExistence type="predicted"/>
<keyword evidence="4" id="KW-1185">Reference proteome</keyword>